<dbReference type="Pfam" id="PF18932">
    <property type="entry name" value="DUF5681"/>
    <property type="match status" value="1"/>
</dbReference>
<dbReference type="AlphaFoldDB" id="A0A3D0KIC7"/>
<accession>A0A3D0KIC7</accession>
<evidence type="ECO:0000259" key="2">
    <source>
        <dbReference type="Pfam" id="PF18932"/>
    </source>
</evidence>
<dbReference type="InterPro" id="IPR043736">
    <property type="entry name" value="DUF5681"/>
</dbReference>
<sequence length="146" mass="15781">MAGAKRTTGGKFAPGTSGNPRGRPKSKTAALKAALEKDGAAVAKKVVDQAKAGDMQACRIVLERLVPAFRPASQTVQFDFDPSAPMADQARQILAAVSHGELPPDQGRALIDGLAAVGKIVEIEELVRRQEEIERLLKEQQERWKR</sequence>
<name>A0A3D0KIC7_9GAMM</name>
<comment type="caution">
    <text evidence="3">The sequence shown here is derived from an EMBL/GenBank/DDBJ whole genome shotgun (WGS) entry which is preliminary data.</text>
</comment>
<organism evidence="3">
    <name type="scientific">Halomonas campaniensis</name>
    <dbReference type="NCBI Taxonomy" id="213554"/>
    <lineage>
        <taxon>Bacteria</taxon>
        <taxon>Pseudomonadati</taxon>
        <taxon>Pseudomonadota</taxon>
        <taxon>Gammaproteobacteria</taxon>
        <taxon>Oceanospirillales</taxon>
        <taxon>Halomonadaceae</taxon>
        <taxon>Halomonas</taxon>
    </lineage>
</organism>
<feature type="domain" description="DUF5681" evidence="2">
    <location>
        <begin position="10"/>
        <end position="66"/>
    </location>
</feature>
<feature type="region of interest" description="Disordered" evidence="1">
    <location>
        <begin position="1"/>
        <end position="30"/>
    </location>
</feature>
<gene>
    <name evidence="3" type="ORF">DEO68_14105</name>
</gene>
<evidence type="ECO:0000313" key="3">
    <source>
        <dbReference type="EMBL" id="HCA03268.1"/>
    </source>
</evidence>
<dbReference type="EMBL" id="DOTR01000082">
    <property type="protein sequence ID" value="HCA03268.1"/>
    <property type="molecule type" value="Genomic_DNA"/>
</dbReference>
<proteinExistence type="predicted"/>
<protein>
    <recommendedName>
        <fullName evidence="2">DUF5681 domain-containing protein</fullName>
    </recommendedName>
</protein>
<reference evidence="3" key="1">
    <citation type="journal article" date="2018" name="Nat. Biotechnol.">
        <title>A standardized bacterial taxonomy based on genome phylogeny substantially revises the tree of life.</title>
        <authorList>
            <person name="Parks D.H."/>
            <person name="Chuvochina M."/>
            <person name="Waite D.W."/>
            <person name="Rinke C."/>
            <person name="Skarshewski A."/>
            <person name="Chaumeil P.A."/>
            <person name="Hugenholtz P."/>
        </authorList>
    </citation>
    <scope>NUCLEOTIDE SEQUENCE [LARGE SCALE GENOMIC DNA]</scope>
    <source>
        <strain evidence="3">UBA11284</strain>
    </source>
</reference>
<evidence type="ECO:0000256" key="1">
    <source>
        <dbReference type="SAM" id="MobiDB-lite"/>
    </source>
</evidence>